<dbReference type="InterPro" id="IPR024791">
    <property type="entry name" value="Cyt_c/ubiquinol_Oxase_su3"/>
</dbReference>
<feature type="transmembrane region" description="Helical" evidence="7">
    <location>
        <begin position="156"/>
        <end position="180"/>
    </location>
</feature>
<keyword evidence="3 6" id="KW-0812">Transmembrane</keyword>
<comment type="caution">
    <text evidence="9">The sequence shown here is derived from an EMBL/GenBank/DDBJ whole genome shotgun (WGS) entry which is preliminary data.</text>
</comment>
<protein>
    <submittedName>
        <fullName evidence="9">Cytochrome c oxidase subunit 3 family protein</fullName>
    </submittedName>
</protein>
<feature type="transmembrane region" description="Helical" evidence="7">
    <location>
        <begin position="39"/>
        <end position="59"/>
    </location>
</feature>
<dbReference type="Gene3D" id="1.20.120.80">
    <property type="entry name" value="Cytochrome c oxidase, subunit III, four-helix bundle"/>
    <property type="match status" value="1"/>
</dbReference>
<evidence type="ECO:0000256" key="3">
    <source>
        <dbReference type="ARBA" id="ARBA00022692"/>
    </source>
</evidence>
<evidence type="ECO:0000313" key="9">
    <source>
        <dbReference type="EMBL" id="KAB0683020.1"/>
    </source>
</evidence>
<keyword evidence="4 7" id="KW-1133">Transmembrane helix</keyword>
<dbReference type="Proteomes" id="UP000432089">
    <property type="component" value="Unassembled WGS sequence"/>
</dbReference>
<dbReference type="GO" id="GO:0004129">
    <property type="term" value="F:cytochrome-c oxidase activity"/>
    <property type="evidence" value="ECO:0007669"/>
    <property type="project" value="InterPro"/>
</dbReference>
<evidence type="ECO:0000256" key="5">
    <source>
        <dbReference type="ARBA" id="ARBA00023136"/>
    </source>
</evidence>
<keyword evidence="5 7" id="KW-0472">Membrane</keyword>
<dbReference type="InterPro" id="IPR000298">
    <property type="entry name" value="Cyt_c_oxidase-like_su3"/>
</dbReference>
<name>A0A7V7PTG1_9HYPH</name>
<dbReference type="PROSITE" id="PS50253">
    <property type="entry name" value="COX3"/>
    <property type="match status" value="1"/>
</dbReference>
<evidence type="ECO:0000256" key="6">
    <source>
        <dbReference type="RuleBase" id="RU003376"/>
    </source>
</evidence>
<dbReference type="InterPro" id="IPR035973">
    <property type="entry name" value="Cyt_c_oxidase_su3-like_sf"/>
</dbReference>
<proteinExistence type="inferred from homology"/>
<dbReference type="GO" id="GO:0005886">
    <property type="term" value="C:plasma membrane"/>
    <property type="evidence" value="ECO:0007669"/>
    <property type="project" value="UniProtKB-SubCell"/>
</dbReference>
<dbReference type="PANTHER" id="PTHR11403:SF6">
    <property type="entry name" value="NITRIC OXIDE REDUCTASE SUBUNIT E"/>
    <property type="match status" value="1"/>
</dbReference>
<feature type="transmembrane region" description="Helical" evidence="7">
    <location>
        <begin position="120"/>
        <end position="144"/>
    </location>
</feature>
<dbReference type="InterPro" id="IPR013833">
    <property type="entry name" value="Cyt_c_oxidase_su3_a-hlx"/>
</dbReference>
<keyword evidence="10" id="KW-1185">Reference proteome</keyword>
<dbReference type="AlphaFoldDB" id="A0A7V7PTG1"/>
<dbReference type="EMBL" id="VZDO01000001">
    <property type="protein sequence ID" value="KAB0683020.1"/>
    <property type="molecule type" value="Genomic_DNA"/>
</dbReference>
<dbReference type="Pfam" id="PF00510">
    <property type="entry name" value="COX3"/>
    <property type="match status" value="1"/>
</dbReference>
<dbReference type="PANTHER" id="PTHR11403">
    <property type="entry name" value="CYTOCHROME C OXIDASE SUBUNIT III"/>
    <property type="match status" value="1"/>
</dbReference>
<comment type="similarity">
    <text evidence="2 6">Belongs to the cytochrome c oxidase subunit 3 family.</text>
</comment>
<evidence type="ECO:0000256" key="2">
    <source>
        <dbReference type="ARBA" id="ARBA00010581"/>
    </source>
</evidence>
<gene>
    <name evidence="9" type="ORF">F6X38_02515</name>
</gene>
<evidence type="ECO:0000256" key="4">
    <source>
        <dbReference type="ARBA" id="ARBA00022989"/>
    </source>
</evidence>
<dbReference type="GO" id="GO:0019646">
    <property type="term" value="P:aerobic electron transport chain"/>
    <property type="evidence" value="ECO:0007669"/>
    <property type="project" value="InterPro"/>
</dbReference>
<evidence type="ECO:0000256" key="1">
    <source>
        <dbReference type="ARBA" id="ARBA00004141"/>
    </source>
</evidence>
<feature type="domain" description="Heme-copper oxidase subunit III family profile" evidence="8">
    <location>
        <begin position="1"/>
        <end position="185"/>
    </location>
</feature>
<comment type="subcellular location">
    <subcellularLocation>
        <location evidence="6">Cell membrane</location>
        <topology evidence="6">Multi-pass membrane protein</topology>
    </subcellularLocation>
    <subcellularLocation>
        <location evidence="1">Membrane</location>
        <topology evidence="1">Multi-pass membrane protein</topology>
    </subcellularLocation>
</comment>
<sequence>MWTFLASEMLFFGGLFLAFAIYRFTHAPEMAAVARETNLVYGTVNAAILHVSSVAMALAEKAGERGLRDRAAGLLALTAALGLAFLAVKGFEYAEDLDRHLLPGPDFALGRGPAQLFWGFYWAMTGIHAIHLTIGIAAVALFAWRVRRDAFPFRPSAGLAALGLYWHLIDVVWIVLYPMLYLGGRS</sequence>
<evidence type="ECO:0000256" key="7">
    <source>
        <dbReference type="SAM" id="Phobius"/>
    </source>
</evidence>
<reference evidence="9 10" key="1">
    <citation type="submission" date="2019-09" db="EMBL/GenBank/DDBJ databases">
        <title>YIM 132180 draft genome.</title>
        <authorList>
            <person name="Zhang K."/>
        </authorList>
    </citation>
    <scope>NUCLEOTIDE SEQUENCE [LARGE SCALE GENOMIC DNA]</scope>
    <source>
        <strain evidence="9 10">YIM 132180</strain>
    </source>
</reference>
<dbReference type="SUPFAM" id="SSF81452">
    <property type="entry name" value="Cytochrome c oxidase subunit III-like"/>
    <property type="match status" value="1"/>
</dbReference>
<organism evidence="9 10">
    <name type="scientific">Plantimonas leprariae</name>
    <dbReference type="NCBI Taxonomy" id="2615207"/>
    <lineage>
        <taxon>Bacteria</taxon>
        <taxon>Pseudomonadati</taxon>
        <taxon>Pseudomonadota</taxon>
        <taxon>Alphaproteobacteria</taxon>
        <taxon>Hyphomicrobiales</taxon>
        <taxon>Aurantimonadaceae</taxon>
        <taxon>Plantimonas</taxon>
    </lineage>
</organism>
<evidence type="ECO:0000313" key="10">
    <source>
        <dbReference type="Proteomes" id="UP000432089"/>
    </source>
</evidence>
<accession>A0A7V7PTG1</accession>
<evidence type="ECO:0000259" key="8">
    <source>
        <dbReference type="PROSITE" id="PS50253"/>
    </source>
</evidence>
<feature type="transmembrane region" description="Helical" evidence="7">
    <location>
        <begin position="71"/>
        <end position="91"/>
    </location>
</feature>